<comment type="caution">
    <text evidence="1">The sequence shown here is derived from an EMBL/GenBank/DDBJ whole genome shotgun (WGS) entry which is preliminary data.</text>
</comment>
<organism evidence="1 2">
    <name type="scientific">Saccharothrix saharensis</name>
    <dbReference type="NCBI Taxonomy" id="571190"/>
    <lineage>
        <taxon>Bacteria</taxon>
        <taxon>Bacillati</taxon>
        <taxon>Actinomycetota</taxon>
        <taxon>Actinomycetes</taxon>
        <taxon>Pseudonocardiales</taxon>
        <taxon>Pseudonocardiaceae</taxon>
        <taxon>Saccharothrix</taxon>
    </lineage>
</organism>
<evidence type="ECO:0000313" key="1">
    <source>
        <dbReference type="EMBL" id="TQM78183.1"/>
    </source>
</evidence>
<accession>A0A543J5T0</accession>
<dbReference type="AlphaFoldDB" id="A0A543J5T0"/>
<reference evidence="1 2" key="1">
    <citation type="submission" date="2019-06" db="EMBL/GenBank/DDBJ databases">
        <title>Sequencing the genomes of 1000 actinobacteria strains.</title>
        <authorList>
            <person name="Klenk H.-P."/>
        </authorList>
    </citation>
    <scope>NUCLEOTIDE SEQUENCE [LARGE SCALE GENOMIC DNA]</scope>
    <source>
        <strain evidence="1 2">DSM 45456</strain>
    </source>
</reference>
<protein>
    <submittedName>
        <fullName evidence="1">Uncharacterized protein</fullName>
    </submittedName>
</protein>
<name>A0A543J5T0_9PSEU</name>
<dbReference type="Proteomes" id="UP000316628">
    <property type="component" value="Unassembled WGS sequence"/>
</dbReference>
<gene>
    <name evidence="1" type="ORF">FHX81_0439</name>
</gene>
<evidence type="ECO:0000313" key="2">
    <source>
        <dbReference type="Proteomes" id="UP000316628"/>
    </source>
</evidence>
<dbReference type="RefSeq" id="WP_170231892.1">
    <property type="nucleotide sequence ID" value="NZ_VFPP01000001.1"/>
</dbReference>
<sequence length="102" mass="11319">MMLSECNRELQARFAVEEAVDIHRRLAGADPAAHLPRLAQALYALSASKYDMHDDMSEVLNTLSESMVIYQHLTAADPETFADTAREVRATFAELLPEAQGL</sequence>
<dbReference type="EMBL" id="VFPP01000001">
    <property type="protein sequence ID" value="TQM78183.1"/>
    <property type="molecule type" value="Genomic_DNA"/>
</dbReference>
<proteinExistence type="predicted"/>
<keyword evidence="2" id="KW-1185">Reference proteome</keyword>